<dbReference type="InterPro" id="IPR011049">
    <property type="entry name" value="Serralysin-like_metalloprot_C"/>
</dbReference>
<accession>A0ABD4XB29</accession>
<dbReference type="PANTHER" id="PTHR38340">
    <property type="entry name" value="S-LAYER PROTEIN"/>
    <property type="match status" value="1"/>
</dbReference>
<dbReference type="Gene3D" id="2.150.10.10">
    <property type="entry name" value="Serralysin-like metalloprotease, C-terminal"/>
    <property type="match status" value="1"/>
</dbReference>
<dbReference type="InterPro" id="IPR018511">
    <property type="entry name" value="Hemolysin-typ_Ca-bd_CS"/>
</dbReference>
<evidence type="ECO:0000313" key="5">
    <source>
        <dbReference type="Proteomes" id="UP001218364"/>
    </source>
</evidence>
<dbReference type="PANTHER" id="PTHR38340:SF1">
    <property type="entry name" value="S-LAYER PROTEIN"/>
    <property type="match status" value="1"/>
</dbReference>
<dbReference type="InterPro" id="IPR050557">
    <property type="entry name" value="RTX_toxin/Mannuronan_C5-epim"/>
</dbReference>
<dbReference type="Pfam" id="PF00353">
    <property type="entry name" value="HemolysinCabind"/>
    <property type="match status" value="2"/>
</dbReference>
<evidence type="ECO:0000256" key="1">
    <source>
        <dbReference type="ARBA" id="ARBA00004613"/>
    </source>
</evidence>
<dbReference type="AlphaFoldDB" id="A0ABD4XB29"/>
<evidence type="ECO:0000313" key="4">
    <source>
        <dbReference type="EMBL" id="MDE4166312.1"/>
    </source>
</evidence>
<dbReference type="SUPFAM" id="SSF51120">
    <property type="entry name" value="beta-Roll"/>
    <property type="match status" value="2"/>
</dbReference>
<feature type="region of interest" description="Disordered" evidence="3">
    <location>
        <begin position="543"/>
        <end position="579"/>
    </location>
</feature>
<organism evidence="4 5">
    <name type="scientific">Phaeobacter gallaeciensis</name>
    <dbReference type="NCBI Taxonomy" id="60890"/>
    <lineage>
        <taxon>Bacteria</taxon>
        <taxon>Pseudomonadati</taxon>
        <taxon>Pseudomonadota</taxon>
        <taxon>Alphaproteobacteria</taxon>
        <taxon>Rhodobacterales</taxon>
        <taxon>Roseobacteraceae</taxon>
        <taxon>Phaeobacter</taxon>
    </lineage>
</organism>
<dbReference type="InterPro" id="IPR001343">
    <property type="entry name" value="Hemolysn_Ca-bd"/>
</dbReference>
<feature type="compositionally biased region" description="Gly residues" evidence="3">
    <location>
        <begin position="543"/>
        <end position="558"/>
    </location>
</feature>
<dbReference type="GO" id="GO:0005576">
    <property type="term" value="C:extracellular region"/>
    <property type="evidence" value="ECO:0007669"/>
    <property type="project" value="UniProtKB-SubCell"/>
</dbReference>
<comment type="caution">
    <text evidence="4">The sequence shown here is derived from an EMBL/GenBank/DDBJ whole genome shotgun (WGS) entry which is preliminary data.</text>
</comment>
<dbReference type="PROSITE" id="PS00330">
    <property type="entry name" value="HEMOLYSIN_CALCIUM"/>
    <property type="match status" value="2"/>
</dbReference>
<dbReference type="RefSeq" id="WP_274839700.1">
    <property type="nucleotide sequence ID" value="NZ_JARCJF010000005.1"/>
</dbReference>
<protein>
    <submittedName>
        <fullName evidence="4">Calcium-binding protein</fullName>
    </submittedName>
</protein>
<reference evidence="4 5" key="1">
    <citation type="submission" date="2023-02" db="EMBL/GenBank/DDBJ databases">
        <title>Population genomics of bacteria associated with diatom.</title>
        <authorList>
            <person name="Xie J."/>
            <person name="Wang H."/>
        </authorList>
    </citation>
    <scope>NUCLEOTIDE SEQUENCE [LARGE SCALE GENOMIC DNA]</scope>
    <source>
        <strain evidence="4 5">PT47_8</strain>
    </source>
</reference>
<evidence type="ECO:0000256" key="2">
    <source>
        <dbReference type="ARBA" id="ARBA00022525"/>
    </source>
</evidence>
<comment type="subcellular location">
    <subcellularLocation>
        <location evidence="1">Secreted</location>
    </subcellularLocation>
</comment>
<sequence>MSIFFNALGEFQLNSNTLGNQTAVSVSTSGDGGLVAVWQADALDGDGSGIYGRVFSASGRPLGEEFQVNTYFSGDQSSPSVAVLADGSIVVTWDSEAQDGSGKGIFAQRFSSLGEPVGEEFQVNSYVSSSQTAPEITALDGGGYFVAWQSYRQDGSEMGVFGQYFDEQDNPVGAELQINQFATGSQSSPSVTSLPGDSVAVVWNFDISAGENFYGNFGQVLSEGGELLASDLQPYPNTNDILQSSTVAALKDGTQLVVWVLYDSIGTSLMGQIIDPEGNLVGESFRITDGQAPSVVGVSEDKFMVTWTWSDGSGYGVHAVDVSAAGEVGEEFLLVPEHTEGWQSWPSIDRVDDRSFFVAWEGAGEDGIDVFGAVYTIQSPAEGTPNISGEAKFGMDLTADTSSIADEDGVGEFSFQWFRDGTAIRGANEVSYTVSRQDVGAQISLSVSYVDGLGVFERVSSAEIVVSSAMSIRGSRDSDILVGMFGDDTIQGFNGTDDIRGRSGADVLDGGRGSDKLSGQNGSDLLLGAAGFDTLVGGSGHDTLKGGGGRDQLKGNGGKDTLIGGNKNDDLSGGRGNDVLTGGRGKDTFVFAKGGGNDTITDFQVGRDAIEIGRGASRFGQLDFEKDGDDVVISFANVEITVSDTRLDQLQNEDIFIF</sequence>
<dbReference type="Gene3D" id="2.60.40.2700">
    <property type="match status" value="1"/>
</dbReference>
<dbReference type="Proteomes" id="UP001218364">
    <property type="component" value="Unassembled WGS sequence"/>
</dbReference>
<proteinExistence type="predicted"/>
<gene>
    <name evidence="4" type="ORF">PXK24_11465</name>
</gene>
<keyword evidence="2" id="KW-0964">Secreted</keyword>
<dbReference type="PRINTS" id="PR00313">
    <property type="entry name" value="CABNDNGRPT"/>
</dbReference>
<dbReference type="EMBL" id="JARCJK010000005">
    <property type="protein sequence ID" value="MDE4166312.1"/>
    <property type="molecule type" value="Genomic_DNA"/>
</dbReference>
<evidence type="ECO:0000256" key="3">
    <source>
        <dbReference type="SAM" id="MobiDB-lite"/>
    </source>
</evidence>
<name>A0ABD4XB29_9RHOB</name>